<evidence type="ECO:0000256" key="1">
    <source>
        <dbReference type="PROSITE-ProRule" id="PRU00023"/>
    </source>
</evidence>
<keyword evidence="2" id="KW-0175">Coiled coil</keyword>
<dbReference type="Gene3D" id="1.25.40.20">
    <property type="entry name" value="Ankyrin repeat-containing domain"/>
    <property type="match status" value="1"/>
</dbReference>
<dbReference type="InterPro" id="IPR002110">
    <property type="entry name" value="Ankyrin_rpt"/>
</dbReference>
<dbReference type="Proteomes" id="UP001190700">
    <property type="component" value="Unassembled WGS sequence"/>
</dbReference>
<dbReference type="SUPFAM" id="SSF52540">
    <property type="entry name" value="P-loop containing nucleoside triphosphate hydrolases"/>
    <property type="match status" value="1"/>
</dbReference>
<dbReference type="Gene3D" id="3.40.50.300">
    <property type="entry name" value="P-loop containing nucleotide triphosphate hydrolases"/>
    <property type="match status" value="1"/>
</dbReference>
<dbReference type="SMART" id="SM00382">
    <property type="entry name" value="AAA"/>
    <property type="match status" value="1"/>
</dbReference>
<organism evidence="5 6">
    <name type="scientific">Cymbomonas tetramitiformis</name>
    <dbReference type="NCBI Taxonomy" id="36881"/>
    <lineage>
        <taxon>Eukaryota</taxon>
        <taxon>Viridiplantae</taxon>
        <taxon>Chlorophyta</taxon>
        <taxon>Pyramimonadophyceae</taxon>
        <taxon>Pyramimonadales</taxon>
        <taxon>Pyramimonadaceae</taxon>
        <taxon>Cymbomonas</taxon>
    </lineage>
</organism>
<dbReference type="InterPro" id="IPR036770">
    <property type="entry name" value="Ankyrin_rpt-contain_sf"/>
</dbReference>
<dbReference type="Pfam" id="PF02389">
    <property type="entry name" value="Cornifin"/>
    <property type="match status" value="1"/>
</dbReference>
<dbReference type="Pfam" id="PF12796">
    <property type="entry name" value="Ank_2"/>
    <property type="match status" value="1"/>
</dbReference>
<dbReference type="PROSITE" id="PS50297">
    <property type="entry name" value="ANK_REP_REGION"/>
    <property type="match status" value="1"/>
</dbReference>
<sequence length="2431" mass="260867">MELWVHPVFVDSQLRDVTPVQVWPTGYTAPLKVVLKSARHHREEKPLIARRCAAVNMGSGKGCGASSSREKRPASSPTDTPSSALRRGSESVPFSSAVSGTDIASAKVLNADAAKVPDAGAAKVPDAGAAKVLDAGAAKVPEAGAAKVPDAGDAKVPDADGVKVLDAGAAKVPNADDATSSPVTLNGLVPSSIPSNPPLSADSAEVLMELVDDQLNVLQALGQRSRTRRDEALDALHRVFTVANAVAHVTAARRATAALGHTVDDRVAFEEKHGEDIRILVGILLEAAVRCAAAGPEMRARLLCLLQCADRMLWTGVEPYAGEEDLSRAWQTQLRAIRKVCRVPRAPAEVPLGIATQELIMARLELRMHHLPRSRDLHKAVAAGADLAVGLVKSVFLMKVDEALVRGAKSAAGLALDVGYRALTARCFGELALQDDFSVLACGVPAEGMGEKAFKTVGEEVDRRLWCLQARHFQWGGGGAEGGGWKPTPGRWEPKAAFAELLADIAVGAEGAALHAHTLPPALLWRLCEGDSSRELLGLGDLMSLGVSDGTREHPPAMLRLTQWAQRLLQRPSSLAEWRKEGFEILNEELRRVAERAEAELAGVSGRLFADGAHTAMALTTFGAELRGPQAGRVGFEPQSRRKREVEKLLAEYRQAIKTLREVLRKMRAAAEAVVPAVTRVSKLLHVLAGSRAASLAPEARAAHLFGALRHMLLPYGVGAAAQGSRAGGSPASRSEGLREQMHAQLAAQLKAAVDAASLHDDLLQVARADGKVTSQGKVGGASRTWDELVATVPLLGAAVGAAVARLEDVLTKEARSWRKLECGAAVVTGVLARPEEGKPGQTDAVPATAGEALGKLHERYVEEKVQLRQHCDQIDALLQITGDTPRKGDAQGRGWREDLEDACLQCAAATGDAPEEAANGRGNANEELEKATERIVTQLVNAILPPAMVEDGGLLFKLDAALEAVGESLSGSAAADGEETRLAQLVGSAAAHADAGLVLLEELAVGAQRCDEALERIGRDIDRALQALSSIPQAPKRSILPLWAGSKGQPPAEQPVDVAQLVDEVAGGLQLLEAALREADASEARPSGSEHDTEEVPRNPSDRERVLERVRALRAGRPVSSAAAPALEAPAMPFLRLLRALEGLQGLSHMHLPPPGCATAEPSATEEPSAAKELAERMEKGAAKGLAEVVHGAVNGMKVEAMELLELAAKRCGVEGVARAVGEVCGAVESPALGLVGDMARWCGSGRSDEQVWRVREVAALGAMRVIHGLQGGAKTAPPNAGEEETRGGLKAEAEEEVEVEQRRAERRKAMKGEMKKKGEDLHERRRVLESLRRTVMRCLAFEPEAAVRAVLARGEGLAAEMRSAAQAGCGGGEGCGKRVEPEAPEVAARAPAAAREEQCAAWSATAVDVEAEMEVRMEKLAELRQEAEREADTLRKQELLVRCREEQAALVQASRNVKEVGSWLGVLVEFLAGIDTKLDAIGVQLDELQAGVRKLVADLKRLVGRPVLEEMAEQRERRLAECQELRREVYIATDGVGPGDDGKFLATDDNKPRDLLEDVKEKLLESEAVSLLLLSGPAGSGKSTFVRHLEVYLETEYVEQTRGEHGEVVLVKVSLPTLKNPMADLFREALARGYGLREAQIHELRDLARAGTVRLIFLLDAYDELPSQCLFKNLYMSNNLEQYRAPSEEGAAPPAYPKVIITTRTELLSRAAEYRHAFVPMEMDKPARATVEKADASFLELRIAPFGSKVDAYIHAKVALDVRRELERQVGALAPLSKDAADALRAGVRALWRHDALKEGSGGELLDAACAAVTAPGGRSESLERVTRYMRQVPHDLQLLPSWPVVWVLAGALAETPLGLEQTLKSFCEGLARAETGKIWLHRDYRDAFDAIPELKELTTTPFMVEIVMEILPKLEETRSTDASIKAKLMLLLEDDAVQMVWGCISRWCGPSDSVLLHVQAALEASGDGACVWANAEEGGGSDGSTAAPDASMDALAGPAAEVDWILDEVVEDVIQEEEGRLLEDNICQVGILYLLKNALRRLKVRGSHIYAMFAYMFVQREARKAVTQGAYDADTVEREGAQYTQRLALTMVAENVTKVPLRSDSELFHEESIWDPFLRDGGDLRATVQKAAPVRCEGGMLTFIHKTVQEYLCAASLRANLRQILHASAVPLEELTEELLQQELMAGHGAAPQPVGAATQGGVKESKEVETPEHVADAPRDLAAVLPADSARQVHGRQGEELSARDRARAHKALGRAREQLLQSQWAQVDLRHEDVVRDFLVDLFLEDVEFISEAAFVVAWAERCCKGGYLAGAGGHACDLLLNNVRALLGGALPKRSGGTLLHAAAADGDYFAVSKILEMRRTGLADGALLEQRDDEGRTPLFCAAQSGHAQVAAALLAAGARRDARSKLRPEQWGVARPSDDAALA</sequence>
<dbReference type="InterPro" id="IPR007111">
    <property type="entry name" value="NACHT_NTPase"/>
</dbReference>
<evidence type="ECO:0000256" key="3">
    <source>
        <dbReference type="SAM" id="MobiDB-lite"/>
    </source>
</evidence>
<reference evidence="5 6" key="1">
    <citation type="journal article" date="2015" name="Genome Biol. Evol.">
        <title>Comparative Genomics of a Bacterivorous Green Alga Reveals Evolutionary Causalities and Consequences of Phago-Mixotrophic Mode of Nutrition.</title>
        <authorList>
            <person name="Burns J.A."/>
            <person name="Paasch A."/>
            <person name="Narechania A."/>
            <person name="Kim E."/>
        </authorList>
    </citation>
    <scope>NUCLEOTIDE SEQUENCE [LARGE SCALE GENOMIC DNA]</scope>
    <source>
        <strain evidence="5 6">PLY_AMNH</strain>
    </source>
</reference>
<feature type="compositionally biased region" description="Low complexity" evidence="3">
    <location>
        <begin position="74"/>
        <end position="84"/>
    </location>
</feature>
<feature type="region of interest" description="Disordered" evidence="3">
    <location>
        <begin position="1272"/>
        <end position="1295"/>
    </location>
</feature>
<comment type="caution">
    <text evidence="5">The sequence shown here is derived from an EMBL/GenBank/DDBJ whole genome shotgun (WGS) entry which is preliminary data.</text>
</comment>
<keyword evidence="6" id="KW-1185">Reference proteome</keyword>
<feature type="domain" description="AAA+ ATPase" evidence="4">
    <location>
        <begin position="1570"/>
        <end position="1729"/>
    </location>
</feature>
<evidence type="ECO:0000256" key="2">
    <source>
        <dbReference type="SAM" id="Coils"/>
    </source>
</evidence>
<dbReference type="InterPro" id="IPR003593">
    <property type="entry name" value="AAA+_ATPase"/>
</dbReference>
<name>A0AAE0BGU3_9CHLO</name>
<gene>
    <name evidence="5" type="ORF">CYMTET_54217</name>
</gene>
<dbReference type="EMBL" id="LGRX02035265">
    <property type="protein sequence ID" value="KAK3235595.1"/>
    <property type="molecule type" value="Genomic_DNA"/>
</dbReference>
<dbReference type="InterPro" id="IPR027417">
    <property type="entry name" value="P-loop_NTPase"/>
</dbReference>
<dbReference type="PROSITE" id="PS50088">
    <property type="entry name" value="ANK_REPEAT"/>
    <property type="match status" value="1"/>
</dbReference>
<feature type="compositionally biased region" description="Basic and acidic residues" evidence="3">
    <location>
        <begin position="1285"/>
        <end position="1294"/>
    </location>
</feature>
<evidence type="ECO:0000313" key="6">
    <source>
        <dbReference type="Proteomes" id="UP001190700"/>
    </source>
</evidence>
<feature type="region of interest" description="Disordered" evidence="3">
    <location>
        <begin position="59"/>
        <end position="96"/>
    </location>
</feature>
<evidence type="ECO:0000313" key="5">
    <source>
        <dbReference type="EMBL" id="KAK3235595.1"/>
    </source>
</evidence>
<protein>
    <recommendedName>
        <fullName evidence="4">AAA+ ATPase domain-containing protein</fullName>
    </recommendedName>
</protein>
<dbReference type="SMART" id="SM00248">
    <property type="entry name" value="ANK"/>
    <property type="match status" value="2"/>
</dbReference>
<evidence type="ECO:0000259" key="4">
    <source>
        <dbReference type="SMART" id="SM00382"/>
    </source>
</evidence>
<keyword evidence="1" id="KW-0040">ANK repeat</keyword>
<dbReference type="SUPFAM" id="SSF48403">
    <property type="entry name" value="Ankyrin repeat"/>
    <property type="match status" value="1"/>
</dbReference>
<dbReference type="Pfam" id="PF05729">
    <property type="entry name" value="NACHT"/>
    <property type="match status" value="1"/>
</dbReference>
<feature type="region of interest" description="Disordered" evidence="3">
    <location>
        <begin position="2412"/>
        <end position="2431"/>
    </location>
</feature>
<feature type="coiled-coil region" evidence="2">
    <location>
        <begin position="1408"/>
        <end position="1442"/>
    </location>
</feature>
<feature type="coiled-coil region" evidence="2">
    <location>
        <begin position="580"/>
        <end position="607"/>
    </location>
</feature>
<feature type="coiled-coil region" evidence="2">
    <location>
        <begin position="643"/>
        <end position="670"/>
    </location>
</feature>
<proteinExistence type="predicted"/>
<accession>A0AAE0BGU3</accession>
<feature type="region of interest" description="Disordered" evidence="3">
    <location>
        <begin position="1079"/>
        <end position="1105"/>
    </location>
</feature>
<feature type="repeat" description="ANK" evidence="1">
    <location>
        <begin position="2381"/>
        <end position="2413"/>
    </location>
</feature>